<reference evidence="3" key="1">
    <citation type="submission" date="2019-11" db="UniProtKB">
        <authorList>
            <consortium name="WormBaseParasite"/>
        </authorList>
    </citation>
    <scope>IDENTIFICATION</scope>
</reference>
<sequence>MQTLAILLLLLSTWHVAAKVPSEEERSTIMECHTKLRESVQPTASNMQLMTYSEELENLAQEYASACAPTYPKLVGRFENVGFSVMLSNDRSFQFDDLCKVNSSLYCFEKDTCSYDCQTYKRMVWATSTQVGCAANKCRTLLSTSKPIYWLVCLYKPGVELVDTRPYEAGHMCSKCQEGQTCYRNQCTKDAPSAGPTSTSSATIPLPLHILALVTSLLQLFK</sequence>
<protein>
    <submittedName>
        <fullName evidence="3">SCP domain-containing protein</fullName>
    </submittedName>
</protein>
<keyword evidence="1" id="KW-0732">Signal</keyword>
<dbReference type="CDD" id="cd05380">
    <property type="entry name" value="CAP_euk"/>
    <property type="match status" value="1"/>
</dbReference>
<evidence type="ECO:0000259" key="2">
    <source>
        <dbReference type="SMART" id="SM00198"/>
    </source>
</evidence>
<dbReference type="PRINTS" id="PR00837">
    <property type="entry name" value="V5TPXLIKE"/>
</dbReference>
<dbReference type="InterPro" id="IPR035940">
    <property type="entry name" value="CAP_sf"/>
</dbReference>
<dbReference type="InterPro" id="IPR014044">
    <property type="entry name" value="CAP_dom"/>
</dbReference>
<organism evidence="3">
    <name type="scientific">Mesocestoides corti</name>
    <name type="common">Flatworm</name>
    <dbReference type="NCBI Taxonomy" id="53468"/>
    <lineage>
        <taxon>Eukaryota</taxon>
        <taxon>Metazoa</taxon>
        <taxon>Spiralia</taxon>
        <taxon>Lophotrochozoa</taxon>
        <taxon>Platyhelminthes</taxon>
        <taxon>Cestoda</taxon>
        <taxon>Eucestoda</taxon>
        <taxon>Cyclophyllidea</taxon>
        <taxon>Mesocestoididae</taxon>
        <taxon>Mesocestoides</taxon>
    </lineage>
</organism>
<feature type="chain" id="PRO_5024442132" evidence="1">
    <location>
        <begin position="19"/>
        <end position="222"/>
    </location>
</feature>
<proteinExistence type="predicted"/>
<dbReference type="Gene3D" id="3.40.33.10">
    <property type="entry name" value="CAP"/>
    <property type="match status" value="1"/>
</dbReference>
<dbReference type="PANTHER" id="PTHR10334">
    <property type="entry name" value="CYSTEINE-RICH SECRETORY PROTEIN-RELATED"/>
    <property type="match status" value="1"/>
</dbReference>
<evidence type="ECO:0000313" key="3">
    <source>
        <dbReference type="WBParaSite" id="MCU_013158-RA"/>
    </source>
</evidence>
<dbReference type="WBParaSite" id="MCU_013158-RA">
    <property type="protein sequence ID" value="MCU_013158-RA"/>
    <property type="gene ID" value="MCU_013158"/>
</dbReference>
<name>A0A5K3G2D1_MESCO</name>
<feature type="signal peptide" evidence="1">
    <location>
        <begin position="1"/>
        <end position="18"/>
    </location>
</feature>
<dbReference type="SUPFAM" id="SSF55797">
    <property type="entry name" value="PR-1-like"/>
    <property type="match status" value="1"/>
</dbReference>
<evidence type="ECO:0000256" key="1">
    <source>
        <dbReference type="SAM" id="SignalP"/>
    </source>
</evidence>
<dbReference type="AlphaFoldDB" id="A0A5K3G2D1"/>
<feature type="domain" description="SCP" evidence="2">
    <location>
        <begin position="24"/>
        <end position="163"/>
    </location>
</feature>
<accession>A0A5K3G2D1</accession>
<dbReference type="InterPro" id="IPR001283">
    <property type="entry name" value="CRISP-related"/>
</dbReference>
<dbReference type="SMART" id="SM00198">
    <property type="entry name" value="SCP"/>
    <property type="match status" value="1"/>
</dbReference>
<dbReference type="Pfam" id="PF00188">
    <property type="entry name" value="CAP"/>
    <property type="match status" value="1"/>
</dbReference>